<organism evidence="2 3">
    <name type="scientific">Dissostichus mawsoni</name>
    <name type="common">Antarctic cod</name>
    <dbReference type="NCBI Taxonomy" id="36200"/>
    <lineage>
        <taxon>Eukaryota</taxon>
        <taxon>Metazoa</taxon>
        <taxon>Chordata</taxon>
        <taxon>Craniata</taxon>
        <taxon>Vertebrata</taxon>
        <taxon>Euteleostomi</taxon>
        <taxon>Actinopterygii</taxon>
        <taxon>Neopterygii</taxon>
        <taxon>Teleostei</taxon>
        <taxon>Neoteleostei</taxon>
        <taxon>Acanthomorphata</taxon>
        <taxon>Eupercaria</taxon>
        <taxon>Perciformes</taxon>
        <taxon>Notothenioidei</taxon>
        <taxon>Nototheniidae</taxon>
        <taxon>Dissostichus</taxon>
    </lineage>
</organism>
<keyword evidence="3" id="KW-1185">Reference proteome</keyword>
<dbReference type="Proteomes" id="UP000518266">
    <property type="component" value="Unassembled WGS sequence"/>
</dbReference>
<protein>
    <submittedName>
        <fullName evidence="2">Uncharacterized protein</fullName>
    </submittedName>
</protein>
<reference evidence="2 3" key="1">
    <citation type="submission" date="2020-03" db="EMBL/GenBank/DDBJ databases">
        <title>Dissostichus mawsoni Genome sequencing and assembly.</title>
        <authorList>
            <person name="Park H."/>
        </authorList>
    </citation>
    <scope>NUCLEOTIDE SEQUENCE [LARGE SCALE GENOMIC DNA]</scope>
    <source>
        <strain evidence="2">DM0001</strain>
        <tissue evidence="2">Muscle</tissue>
    </source>
</reference>
<dbReference type="AlphaFoldDB" id="A0A7J5XPD0"/>
<name>A0A7J5XPD0_DISMA</name>
<comment type="caution">
    <text evidence="2">The sequence shown here is derived from an EMBL/GenBank/DDBJ whole genome shotgun (WGS) entry which is preliminary data.</text>
</comment>
<evidence type="ECO:0000313" key="3">
    <source>
        <dbReference type="Proteomes" id="UP000518266"/>
    </source>
</evidence>
<dbReference type="EMBL" id="JAAKFY010000022">
    <property type="protein sequence ID" value="KAF3838954.1"/>
    <property type="molecule type" value="Genomic_DNA"/>
</dbReference>
<sequence length="97" mass="10224">MLSHHLLKVTPVVRSFKGIDDNADDQRLSCLLSAGGVGGSVLVPLGRVFPAGSGWRVVLLVLAPRGVQRAVAVEEDDGDLEETHQPDQLTGAAAEQL</sequence>
<evidence type="ECO:0000313" key="2">
    <source>
        <dbReference type="EMBL" id="KAF3838954.1"/>
    </source>
</evidence>
<feature type="region of interest" description="Disordered" evidence="1">
    <location>
        <begin position="75"/>
        <end position="97"/>
    </location>
</feature>
<proteinExistence type="predicted"/>
<gene>
    <name evidence="2" type="ORF">F7725_010722</name>
</gene>
<accession>A0A7J5XPD0</accession>
<evidence type="ECO:0000256" key="1">
    <source>
        <dbReference type="SAM" id="MobiDB-lite"/>
    </source>
</evidence>